<feature type="domain" description="Superoxide dismutase copper/zinc binding" evidence="2">
    <location>
        <begin position="38"/>
        <end position="156"/>
    </location>
</feature>
<dbReference type="GO" id="GO:0004784">
    <property type="term" value="F:superoxide dismutase activity"/>
    <property type="evidence" value="ECO:0007669"/>
    <property type="project" value="UniProtKB-EC"/>
</dbReference>
<evidence type="ECO:0000313" key="4">
    <source>
        <dbReference type="Proteomes" id="UP001150569"/>
    </source>
</evidence>
<dbReference type="AlphaFoldDB" id="A0A9W7ZN02"/>
<dbReference type="GO" id="GO:0046872">
    <property type="term" value="F:metal ion binding"/>
    <property type="evidence" value="ECO:0007669"/>
    <property type="project" value="InterPro"/>
</dbReference>
<sequence length="168" mass="16787">MKFLAISALLALAAVTVNADTKAKATFTGAQSGIAGCVEFSPIIKCGSSGSAITVNLQGFQPSDQGPFKYHIHALPVPADGNCTATSGHYNPTNIVANTTCVPSNSLATCEIGDLSGKHGSLNPASSAVPIVGNYVDSDVSVSSVTGLSVVIHAANGTRVACANIVAA</sequence>
<organism evidence="3 4">
    <name type="scientific">Tieghemiomyces parasiticus</name>
    <dbReference type="NCBI Taxonomy" id="78921"/>
    <lineage>
        <taxon>Eukaryota</taxon>
        <taxon>Fungi</taxon>
        <taxon>Fungi incertae sedis</taxon>
        <taxon>Zoopagomycota</taxon>
        <taxon>Kickxellomycotina</taxon>
        <taxon>Dimargaritomycetes</taxon>
        <taxon>Dimargaritales</taxon>
        <taxon>Dimargaritaceae</taxon>
        <taxon>Tieghemiomyces</taxon>
    </lineage>
</organism>
<dbReference type="Gene3D" id="2.60.40.200">
    <property type="entry name" value="Superoxide dismutase, copper/zinc binding domain"/>
    <property type="match status" value="1"/>
</dbReference>
<keyword evidence="1" id="KW-0732">Signal</keyword>
<feature type="signal peptide" evidence="1">
    <location>
        <begin position="1"/>
        <end position="19"/>
    </location>
</feature>
<keyword evidence="4" id="KW-1185">Reference proteome</keyword>
<dbReference type="Proteomes" id="UP001150569">
    <property type="component" value="Unassembled WGS sequence"/>
</dbReference>
<comment type="caution">
    <text evidence="3">The sequence shown here is derived from an EMBL/GenBank/DDBJ whole genome shotgun (WGS) entry which is preliminary data.</text>
</comment>
<proteinExistence type="predicted"/>
<dbReference type="PANTHER" id="PTHR20910:SF1">
    <property type="entry name" value="SUPEROXIDE DISMUTASE COPPER_ZINC BINDING DOMAIN-CONTAINING PROTEIN"/>
    <property type="match status" value="1"/>
</dbReference>
<dbReference type="EMBL" id="JANBPT010001283">
    <property type="protein sequence ID" value="KAJ1908998.1"/>
    <property type="molecule type" value="Genomic_DNA"/>
</dbReference>
<dbReference type="Pfam" id="PF00080">
    <property type="entry name" value="Sod_Cu"/>
    <property type="match status" value="1"/>
</dbReference>
<evidence type="ECO:0000259" key="2">
    <source>
        <dbReference type="Pfam" id="PF00080"/>
    </source>
</evidence>
<reference evidence="3" key="1">
    <citation type="submission" date="2022-07" db="EMBL/GenBank/DDBJ databases">
        <title>Phylogenomic reconstructions and comparative analyses of Kickxellomycotina fungi.</title>
        <authorList>
            <person name="Reynolds N.K."/>
            <person name="Stajich J.E."/>
            <person name="Barry K."/>
            <person name="Grigoriev I.V."/>
            <person name="Crous P."/>
            <person name="Smith M.E."/>
        </authorList>
    </citation>
    <scope>NUCLEOTIDE SEQUENCE</scope>
    <source>
        <strain evidence="3">RSA 861</strain>
    </source>
</reference>
<protein>
    <submittedName>
        <fullName evidence="3">Superoxide dismutase</fullName>
        <ecNumber evidence="3">1.15.1.1</ecNumber>
    </submittedName>
</protein>
<name>A0A9W7ZN02_9FUNG</name>
<gene>
    <name evidence="3" type="primary">SOD4_2</name>
    <name evidence="3" type="ORF">IWQ60_011412</name>
</gene>
<dbReference type="EC" id="1.15.1.1" evidence="3"/>
<dbReference type="PANTHER" id="PTHR20910">
    <property type="entry name" value="AGAP001623-PA"/>
    <property type="match status" value="1"/>
</dbReference>
<keyword evidence="3" id="KW-0560">Oxidoreductase</keyword>
<dbReference type="SUPFAM" id="SSF49329">
    <property type="entry name" value="Cu,Zn superoxide dismutase-like"/>
    <property type="match status" value="1"/>
</dbReference>
<evidence type="ECO:0000256" key="1">
    <source>
        <dbReference type="SAM" id="SignalP"/>
    </source>
</evidence>
<accession>A0A9W7ZN02</accession>
<dbReference type="InterPro" id="IPR053257">
    <property type="entry name" value="Cu-only_SOD"/>
</dbReference>
<dbReference type="InterPro" id="IPR001424">
    <property type="entry name" value="SOD_Cu_Zn_dom"/>
</dbReference>
<evidence type="ECO:0000313" key="3">
    <source>
        <dbReference type="EMBL" id="KAJ1908998.1"/>
    </source>
</evidence>
<feature type="chain" id="PRO_5040968085" evidence="1">
    <location>
        <begin position="20"/>
        <end position="168"/>
    </location>
</feature>
<dbReference type="OrthoDB" id="159229at2759"/>
<dbReference type="InterPro" id="IPR036423">
    <property type="entry name" value="SOD-like_Cu/Zn_dom_sf"/>
</dbReference>